<reference evidence="2" key="1">
    <citation type="journal article" date="2015" name="PLoS Genet.">
        <title>The dynamic genome and transcriptome of the human fungal pathogen Blastomyces and close relative Emmonsia.</title>
        <authorList>
            <person name="Munoz J.F."/>
            <person name="Gauthier G.M."/>
            <person name="Desjardins C.A."/>
            <person name="Gallo J.E."/>
            <person name="Holder J."/>
            <person name="Sullivan T.D."/>
            <person name="Marty A.J."/>
            <person name="Carmen J.C."/>
            <person name="Chen Z."/>
            <person name="Ding L."/>
            <person name="Gujja S."/>
            <person name="Magrini V."/>
            <person name="Misas E."/>
            <person name="Mitreva M."/>
            <person name="Priest M."/>
            <person name="Saif S."/>
            <person name="Whiston E.A."/>
            <person name="Young S."/>
            <person name="Zeng Q."/>
            <person name="Goldman W.E."/>
            <person name="Mardis E.R."/>
            <person name="Taylor J.W."/>
            <person name="McEwen J.G."/>
            <person name="Clay O.K."/>
            <person name="Klein B.S."/>
            <person name="Cuomo C.A."/>
        </authorList>
    </citation>
    <scope>NUCLEOTIDE SEQUENCE [LARGE SCALE GENOMIC DNA]</scope>
    <source>
        <strain evidence="2">UAMH 139</strain>
    </source>
</reference>
<evidence type="ECO:0000313" key="2">
    <source>
        <dbReference type="Proteomes" id="UP000053573"/>
    </source>
</evidence>
<proteinExistence type="predicted"/>
<organism evidence="1 2">
    <name type="scientific">Blastomyces silverae</name>
    <dbReference type="NCBI Taxonomy" id="2060906"/>
    <lineage>
        <taxon>Eukaryota</taxon>
        <taxon>Fungi</taxon>
        <taxon>Dikarya</taxon>
        <taxon>Ascomycota</taxon>
        <taxon>Pezizomycotina</taxon>
        <taxon>Eurotiomycetes</taxon>
        <taxon>Eurotiomycetidae</taxon>
        <taxon>Onygenales</taxon>
        <taxon>Ajellomycetaceae</taxon>
        <taxon>Blastomyces</taxon>
    </lineage>
</organism>
<dbReference type="EMBL" id="LDEV01000319">
    <property type="protein sequence ID" value="KLJ13470.1"/>
    <property type="molecule type" value="Genomic_DNA"/>
</dbReference>
<sequence length="138" mass="17252">MQHRFLENFRPLWHHLRPLNSPHYRLLHYRMKVVYRNLQSKSNYLVNRRSHQCQNWLSLPSPQIQQAETLTRLEIHLLLHRTYPKFRMTKRHCHRISSLQKWQRLRKKLQLRCLQNLIKRNQRILKIAEKKWRVILVP</sequence>
<name>A0A0H1BQ74_9EURO</name>
<keyword evidence="2" id="KW-1185">Reference proteome</keyword>
<accession>A0A0H1BQ74</accession>
<dbReference type="Proteomes" id="UP000053573">
    <property type="component" value="Unassembled WGS sequence"/>
</dbReference>
<evidence type="ECO:0000313" key="1">
    <source>
        <dbReference type="EMBL" id="KLJ13470.1"/>
    </source>
</evidence>
<dbReference type="AlphaFoldDB" id="A0A0H1BQ74"/>
<protein>
    <submittedName>
        <fullName evidence="1">Uncharacterized protein</fullName>
    </submittedName>
</protein>
<comment type="caution">
    <text evidence="1">The sequence shown here is derived from an EMBL/GenBank/DDBJ whole genome shotgun (WGS) entry which is preliminary data.</text>
</comment>
<gene>
    <name evidence="1" type="ORF">EMPG_11573</name>
</gene>